<keyword evidence="1" id="KW-0472">Membrane</keyword>
<keyword evidence="1" id="KW-1133">Transmembrane helix</keyword>
<dbReference type="Pfam" id="PF14219">
    <property type="entry name" value="DUF4328"/>
    <property type="match status" value="1"/>
</dbReference>
<feature type="transmembrane region" description="Helical" evidence="1">
    <location>
        <begin position="90"/>
        <end position="108"/>
    </location>
</feature>
<name>A0ABU0SR16_9ACTN</name>
<accession>A0ABU0SR16</accession>
<feature type="transmembrane region" description="Helical" evidence="1">
    <location>
        <begin position="166"/>
        <end position="189"/>
    </location>
</feature>
<keyword evidence="4" id="KW-1185">Reference proteome</keyword>
<evidence type="ECO:0000313" key="4">
    <source>
        <dbReference type="Proteomes" id="UP001230328"/>
    </source>
</evidence>
<keyword evidence="1" id="KW-0812">Transmembrane</keyword>
<organism evidence="3 4">
    <name type="scientific">Streptomyces umbrinus</name>
    <dbReference type="NCBI Taxonomy" id="67370"/>
    <lineage>
        <taxon>Bacteria</taxon>
        <taxon>Bacillati</taxon>
        <taxon>Actinomycetota</taxon>
        <taxon>Actinomycetes</taxon>
        <taxon>Kitasatosporales</taxon>
        <taxon>Streptomycetaceae</taxon>
        <taxon>Streptomyces</taxon>
        <taxon>Streptomyces phaeochromogenes group</taxon>
    </lineage>
</organism>
<gene>
    <name evidence="3" type="ORF">QF035_003582</name>
</gene>
<evidence type="ECO:0000259" key="2">
    <source>
        <dbReference type="Pfam" id="PF14219"/>
    </source>
</evidence>
<feature type="domain" description="DUF4328" evidence="2">
    <location>
        <begin position="37"/>
        <end position="192"/>
    </location>
</feature>
<dbReference type="InterPro" id="IPR025565">
    <property type="entry name" value="DUF4328"/>
</dbReference>
<protein>
    <recommendedName>
        <fullName evidence="2">DUF4328 domain-containing protein</fullName>
    </recommendedName>
</protein>
<proteinExistence type="predicted"/>
<dbReference type="Proteomes" id="UP001230328">
    <property type="component" value="Unassembled WGS sequence"/>
</dbReference>
<evidence type="ECO:0000256" key="1">
    <source>
        <dbReference type="SAM" id="Phobius"/>
    </source>
</evidence>
<sequence length="207" mass="22871">MSALLAVVALSDLFAVYAGVRLYTLIDEDGGFAFTPRQAIDDAEALYRTAGQVQGATFLACAIGFIVWFFWMRRCAGVLGPDRFRNGPGWAVGCWFVPVVNLWMPYRVAVDMWGASTRLPGDGEPYKVSFWPVNLWWGLFVTTTLFQRYAGQRYENADALSEIRDAVLQVIVGDILEVAAAAAAVYFAFRLTAMQRLKAAEGPYVSG</sequence>
<reference evidence="3 4" key="1">
    <citation type="submission" date="2023-07" db="EMBL/GenBank/DDBJ databases">
        <title>Comparative genomics of wheat-associated soil bacteria to identify genetic determinants of phenazine resistance.</title>
        <authorList>
            <person name="Mouncey N."/>
        </authorList>
    </citation>
    <scope>NUCLEOTIDE SEQUENCE [LARGE SCALE GENOMIC DNA]</scope>
    <source>
        <strain evidence="3 4">V2I4</strain>
    </source>
</reference>
<evidence type="ECO:0000313" key="3">
    <source>
        <dbReference type="EMBL" id="MDQ1026000.1"/>
    </source>
</evidence>
<dbReference type="RefSeq" id="WP_307521306.1">
    <property type="nucleotide sequence ID" value="NZ_JAUSZI010000002.1"/>
</dbReference>
<comment type="caution">
    <text evidence="3">The sequence shown here is derived from an EMBL/GenBank/DDBJ whole genome shotgun (WGS) entry which is preliminary data.</text>
</comment>
<feature type="transmembrane region" description="Helical" evidence="1">
    <location>
        <begin position="53"/>
        <end position="70"/>
    </location>
</feature>
<dbReference type="EMBL" id="JAUSZI010000002">
    <property type="protein sequence ID" value="MDQ1026000.1"/>
    <property type="molecule type" value="Genomic_DNA"/>
</dbReference>